<proteinExistence type="predicted"/>
<gene>
    <name evidence="2" type="ORF">EVA_07579</name>
</gene>
<reference evidence="2" key="1">
    <citation type="journal article" date="2012" name="PLoS ONE">
        <title>Gene sets for utilization of primary and secondary nutrition supplies in the distal gut of endangered iberian lynx.</title>
        <authorList>
            <person name="Alcaide M."/>
            <person name="Messina E."/>
            <person name="Richter M."/>
            <person name="Bargiela R."/>
            <person name="Peplies J."/>
            <person name="Huws S.A."/>
            <person name="Newbold C.J."/>
            <person name="Golyshin P.N."/>
            <person name="Simon M.A."/>
            <person name="Lopez G."/>
            <person name="Yakimov M.M."/>
            <person name="Ferrer M."/>
        </authorList>
    </citation>
    <scope>NUCLEOTIDE SEQUENCE</scope>
</reference>
<dbReference type="EMBL" id="AMCI01001851">
    <property type="protein sequence ID" value="EJX04311.1"/>
    <property type="molecule type" value="Genomic_DNA"/>
</dbReference>
<accession>J9CVR1</accession>
<evidence type="ECO:0000256" key="1">
    <source>
        <dbReference type="SAM" id="MobiDB-lite"/>
    </source>
</evidence>
<sequence>MINNNQIAKTSKPVRKNDFSGSTSHHVRSFFSSVTNTLPSGSSLSSGLAVIGDNCAMNRDSQFAF</sequence>
<name>J9CVR1_9ZZZZ</name>
<dbReference type="AlphaFoldDB" id="J9CVR1"/>
<evidence type="ECO:0000313" key="2">
    <source>
        <dbReference type="EMBL" id="EJX04311.1"/>
    </source>
</evidence>
<comment type="caution">
    <text evidence="2">The sequence shown here is derived from an EMBL/GenBank/DDBJ whole genome shotgun (WGS) entry which is preliminary data.</text>
</comment>
<feature type="region of interest" description="Disordered" evidence="1">
    <location>
        <begin position="1"/>
        <end position="23"/>
    </location>
</feature>
<protein>
    <submittedName>
        <fullName evidence="2">Uncharacterized protein</fullName>
    </submittedName>
</protein>
<organism evidence="2">
    <name type="scientific">gut metagenome</name>
    <dbReference type="NCBI Taxonomy" id="749906"/>
    <lineage>
        <taxon>unclassified sequences</taxon>
        <taxon>metagenomes</taxon>
        <taxon>organismal metagenomes</taxon>
    </lineage>
</organism>